<name>A0A4Y2ANM8_ARAVE</name>
<reference evidence="1 2" key="1">
    <citation type="journal article" date="2019" name="Sci. Rep.">
        <title>Orb-weaving spider Araneus ventricosus genome elucidates the spidroin gene catalogue.</title>
        <authorList>
            <person name="Kono N."/>
            <person name="Nakamura H."/>
            <person name="Ohtoshi R."/>
            <person name="Moran D.A.P."/>
            <person name="Shinohara A."/>
            <person name="Yoshida Y."/>
            <person name="Fujiwara M."/>
            <person name="Mori M."/>
            <person name="Tomita M."/>
            <person name="Arakawa K."/>
        </authorList>
    </citation>
    <scope>NUCLEOTIDE SEQUENCE [LARGE SCALE GENOMIC DNA]</scope>
</reference>
<comment type="caution">
    <text evidence="1">The sequence shown here is derived from an EMBL/GenBank/DDBJ whole genome shotgun (WGS) entry which is preliminary data.</text>
</comment>
<dbReference type="EMBL" id="BGPR01000023">
    <property type="protein sequence ID" value="GBL80879.1"/>
    <property type="molecule type" value="Genomic_DNA"/>
</dbReference>
<gene>
    <name evidence="1" type="ORF">AVEN_26297_1</name>
</gene>
<protein>
    <submittedName>
        <fullName evidence="1">Uncharacterized protein</fullName>
    </submittedName>
</protein>
<evidence type="ECO:0000313" key="1">
    <source>
        <dbReference type="EMBL" id="GBL80879.1"/>
    </source>
</evidence>
<sequence length="122" mass="14480">MSFFTFSLYGDFSMMANTHPNVKDIYQRMQINIIENQNKKVIEFQNCHRFVMLGNDHFLYSVLAFKASMDFKSMRYYLSVKKKRNYQEVMDRDCWCGLHPLSFGGVVGWKVLSGLDPLREER</sequence>
<dbReference type="Proteomes" id="UP000499080">
    <property type="component" value="Unassembled WGS sequence"/>
</dbReference>
<proteinExistence type="predicted"/>
<evidence type="ECO:0000313" key="2">
    <source>
        <dbReference type="Proteomes" id="UP000499080"/>
    </source>
</evidence>
<accession>A0A4Y2ANM8</accession>
<organism evidence="1 2">
    <name type="scientific">Araneus ventricosus</name>
    <name type="common">Orbweaver spider</name>
    <name type="synonym">Epeira ventricosa</name>
    <dbReference type="NCBI Taxonomy" id="182803"/>
    <lineage>
        <taxon>Eukaryota</taxon>
        <taxon>Metazoa</taxon>
        <taxon>Ecdysozoa</taxon>
        <taxon>Arthropoda</taxon>
        <taxon>Chelicerata</taxon>
        <taxon>Arachnida</taxon>
        <taxon>Araneae</taxon>
        <taxon>Araneomorphae</taxon>
        <taxon>Entelegynae</taxon>
        <taxon>Araneoidea</taxon>
        <taxon>Araneidae</taxon>
        <taxon>Araneus</taxon>
    </lineage>
</organism>
<dbReference type="AlphaFoldDB" id="A0A4Y2ANM8"/>
<keyword evidence="2" id="KW-1185">Reference proteome</keyword>